<sequence length="239" mass="26486">MVDDENKDGFLSRWSRRKQASQAVVESEQEAGIEAVDVAELEAEQARLAAEIEEAEVNRSAAEAVDLDQVEYGFDFSIFLKRGVPDPLRKKALQKFFNSNPVLANLDGLNDYDEDFNNPLHMVYKSTWDVARGFLTQSEQLLQQTTGRLTIDEPLDEEPLEDTPDETAESAGDAAELPDDGMDPPEDAAELTAEEQTGDPGLELQEEVDVAGHEPDVDGTSDPEPPQQKRISIRQRLNG</sequence>
<dbReference type="EMBL" id="JAOVZR010000001">
    <property type="protein sequence ID" value="MCY0149381.1"/>
    <property type="molecule type" value="Genomic_DNA"/>
</dbReference>
<organism evidence="3 4">
    <name type="scientific">Hoeflea algicola</name>
    <dbReference type="NCBI Taxonomy" id="2983763"/>
    <lineage>
        <taxon>Bacteria</taxon>
        <taxon>Pseudomonadati</taxon>
        <taxon>Pseudomonadota</taxon>
        <taxon>Alphaproteobacteria</taxon>
        <taxon>Hyphomicrobiales</taxon>
        <taxon>Rhizobiaceae</taxon>
        <taxon>Hoeflea</taxon>
    </lineage>
</organism>
<evidence type="ECO:0000313" key="3">
    <source>
        <dbReference type="EMBL" id="MCY0149381.1"/>
    </source>
</evidence>
<dbReference type="Proteomes" id="UP001073227">
    <property type="component" value="Unassembled WGS sequence"/>
</dbReference>
<name>A0ABT3ZC50_9HYPH</name>
<proteinExistence type="predicted"/>
<keyword evidence="4" id="KW-1185">Reference proteome</keyword>
<evidence type="ECO:0000313" key="4">
    <source>
        <dbReference type="Proteomes" id="UP001073227"/>
    </source>
</evidence>
<feature type="region of interest" description="Disordered" evidence="2">
    <location>
        <begin position="145"/>
        <end position="239"/>
    </location>
</feature>
<evidence type="ECO:0000256" key="1">
    <source>
        <dbReference type="SAM" id="Coils"/>
    </source>
</evidence>
<accession>A0ABT3ZC50</accession>
<comment type="caution">
    <text evidence="3">The sequence shown here is derived from an EMBL/GenBank/DDBJ whole genome shotgun (WGS) entry which is preliminary data.</text>
</comment>
<feature type="compositionally biased region" description="Acidic residues" evidence="2">
    <location>
        <begin position="153"/>
        <end position="168"/>
    </location>
</feature>
<keyword evidence="1" id="KW-0175">Coiled coil</keyword>
<gene>
    <name evidence="3" type="ORF">OEG84_17100</name>
</gene>
<feature type="compositionally biased region" description="Acidic residues" evidence="2">
    <location>
        <begin position="176"/>
        <end position="197"/>
    </location>
</feature>
<dbReference type="Pfam" id="PF11748">
    <property type="entry name" value="DUF3306"/>
    <property type="match status" value="1"/>
</dbReference>
<evidence type="ECO:0000256" key="2">
    <source>
        <dbReference type="SAM" id="MobiDB-lite"/>
    </source>
</evidence>
<feature type="coiled-coil region" evidence="1">
    <location>
        <begin position="36"/>
        <end position="65"/>
    </location>
</feature>
<protein>
    <submittedName>
        <fullName evidence="3">DUF3306 domain-containing protein</fullName>
    </submittedName>
</protein>
<reference evidence="3" key="1">
    <citation type="submission" date="2022-10" db="EMBL/GenBank/DDBJ databases">
        <title>Hoeflea sp. G2-23, isolated from marine algae.</title>
        <authorList>
            <person name="Kristyanto S."/>
            <person name="Kim J.M."/>
            <person name="Jeon C.O."/>
        </authorList>
    </citation>
    <scope>NUCLEOTIDE SEQUENCE</scope>
    <source>
        <strain evidence="3">G2-23</strain>
    </source>
</reference>
<dbReference type="RefSeq" id="WP_267654867.1">
    <property type="nucleotide sequence ID" value="NZ_JAOVZR010000001.1"/>
</dbReference>
<dbReference type="InterPro" id="IPR021735">
    <property type="entry name" value="DUF3306"/>
</dbReference>